<dbReference type="Ensembl" id="ENSHCOT00000013820.1">
    <property type="protein sequence ID" value="ENSHCOP00000017449.1"/>
    <property type="gene ID" value="ENSHCOG00000001221.1"/>
</dbReference>
<dbReference type="Gene3D" id="1.20.1250.10">
    <property type="match status" value="1"/>
</dbReference>
<reference evidence="2" key="2">
    <citation type="submission" date="2025-09" db="UniProtKB">
        <authorList>
            <consortium name="Ensembl"/>
        </authorList>
    </citation>
    <scope>IDENTIFICATION</scope>
</reference>
<dbReference type="AlphaFoldDB" id="A0A3Q2YGV3"/>
<dbReference type="GeneTree" id="ENSGT00940000177649"/>
<feature type="compositionally biased region" description="Polar residues" evidence="1">
    <location>
        <begin position="228"/>
        <end position="237"/>
    </location>
</feature>
<sequence>MTFFFFFETGKCFRWSKERCYRLHLTSGFGEDVCPNCEPTAMRQGKRHDLTLLFLAMPAVLEYCVTTFTIHDCATVSLQLFCGVPPNVPNYTVRGSNFSEQLQDIYAHNVVFNLHIDKVKEYQIADWGNPINVAEPLNQVKWSLFSQTNMLVLLAQRIDPEVALTTVEPPHQSHNHSWAKKSYGWKVIVGLKDWLAEVNKVLKAAQEPCDNHIDEASGGSRTLGARPQNPTQGGNWI</sequence>
<reference evidence="2" key="1">
    <citation type="submission" date="2025-08" db="UniProtKB">
        <authorList>
            <consortium name="Ensembl"/>
        </authorList>
    </citation>
    <scope>IDENTIFICATION</scope>
</reference>
<dbReference type="Proteomes" id="UP000264820">
    <property type="component" value="Unplaced"/>
</dbReference>
<protein>
    <submittedName>
        <fullName evidence="2">Uncharacterized protein</fullName>
    </submittedName>
</protein>
<evidence type="ECO:0000256" key="1">
    <source>
        <dbReference type="SAM" id="MobiDB-lite"/>
    </source>
</evidence>
<name>A0A3Q2YGV3_HIPCM</name>
<evidence type="ECO:0000313" key="3">
    <source>
        <dbReference type="Proteomes" id="UP000264820"/>
    </source>
</evidence>
<keyword evidence="3" id="KW-1185">Reference proteome</keyword>
<proteinExistence type="predicted"/>
<evidence type="ECO:0000313" key="2">
    <source>
        <dbReference type="Ensembl" id="ENSHCOP00000017449.1"/>
    </source>
</evidence>
<feature type="region of interest" description="Disordered" evidence="1">
    <location>
        <begin position="212"/>
        <end position="237"/>
    </location>
</feature>
<organism evidence="2 3">
    <name type="scientific">Hippocampus comes</name>
    <name type="common">Tiger tail seahorse</name>
    <dbReference type="NCBI Taxonomy" id="109280"/>
    <lineage>
        <taxon>Eukaryota</taxon>
        <taxon>Metazoa</taxon>
        <taxon>Chordata</taxon>
        <taxon>Craniata</taxon>
        <taxon>Vertebrata</taxon>
        <taxon>Euteleostomi</taxon>
        <taxon>Actinopterygii</taxon>
        <taxon>Neopterygii</taxon>
        <taxon>Teleostei</taxon>
        <taxon>Neoteleostei</taxon>
        <taxon>Acanthomorphata</taxon>
        <taxon>Syngnathiaria</taxon>
        <taxon>Syngnathiformes</taxon>
        <taxon>Syngnathoidei</taxon>
        <taxon>Syngnathidae</taxon>
        <taxon>Hippocampus</taxon>
    </lineage>
</organism>
<dbReference type="InterPro" id="IPR009079">
    <property type="entry name" value="4_helix_cytokine-like_core"/>
</dbReference>
<accession>A0A3Q2YGV3</accession>